<feature type="transmembrane region" description="Helical" evidence="5">
    <location>
        <begin position="460"/>
        <end position="479"/>
    </location>
</feature>
<dbReference type="GO" id="GO:0016020">
    <property type="term" value="C:membrane"/>
    <property type="evidence" value="ECO:0007669"/>
    <property type="project" value="UniProtKB-SubCell"/>
</dbReference>
<evidence type="ECO:0000256" key="1">
    <source>
        <dbReference type="ARBA" id="ARBA00004141"/>
    </source>
</evidence>
<proteinExistence type="predicted"/>
<feature type="transmembrane region" description="Helical" evidence="5">
    <location>
        <begin position="252"/>
        <end position="270"/>
    </location>
</feature>
<dbReference type="InterPro" id="IPR005828">
    <property type="entry name" value="MFS_sugar_transport-like"/>
</dbReference>
<protein>
    <recommendedName>
        <fullName evidence="6">Major facilitator superfamily (MFS) profile domain-containing protein</fullName>
    </recommendedName>
</protein>
<feature type="transmembrane region" description="Helical" evidence="5">
    <location>
        <begin position="399"/>
        <end position="417"/>
    </location>
</feature>
<dbReference type="Gene3D" id="1.20.1250.20">
    <property type="entry name" value="MFS general substrate transporter like domains"/>
    <property type="match status" value="1"/>
</dbReference>
<feature type="transmembrane region" description="Helical" evidence="5">
    <location>
        <begin position="340"/>
        <end position="357"/>
    </location>
</feature>
<feature type="transmembrane region" description="Helical" evidence="5">
    <location>
        <begin position="21"/>
        <end position="42"/>
    </location>
</feature>
<gene>
    <name evidence="7" type="ORF">GSLYS_00010096001</name>
</gene>
<evidence type="ECO:0000313" key="7">
    <source>
        <dbReference type="EMBL" id="CAL1536183.1"/>
    </source>
</evidence>
<feature type="transmembrane region" description="Helical" evidence="5">
    <location>
        <begin position="167"/>
        <end position="193"/>
    </location>
</feature>
<dbReference type="InterPro" id="IPR036259">
    <property type="entry name" value="MFS_trans_sf"/>
</dbReference>
<feature type="domain" description="Major facilitator superfamily (MFS) profile" evidence="6">
    <location>
        <begin position="86"/>
        <end position="514"/>
    </location>
</feature>
<dbReference type="CDD" id="cd17317">
    <property type="entry name" value="MFS_SLC22"/>
    <property type="match status" value="1"/>
</dbReference>
<evidence type="ECO:0000256" key="3">
    <source>
        <dbReference type="ARBA" id="ARBA00022989"/>
    </source>
</evidence>
<reference evidence="7 8" key="1">
    <citation type="submission" date="2024-04" db="EMBL/GenBank/DDBJ databases">
        <authorList>
            <consortium name="Genoscope - CEA"/>
            <person name="William W."/>
        </authorList>
    </citation>
    <scope>NUCLEOTIDE SEQUENCE [LARGE SCALE GENOMIC DNA]</scope>
</reference>
<accession>A0AAV2HVQ5</accession>
<dbReference type="EMBL" id="CAXITT010000222">
    <property type="protein sequence ID" value="CAL1536183.1"/>
    <property type="molecule type" value="Genomic_DNA"/>
</dbReference>
<feature type="transmembrane region" description="Helical" evidence="5">
    <location>
        <begin position="199"/>
        <end position="217"/>
    </location>
</feature>
<feature type="transmembrane region" description="Helical" evidence="5">
    <location>
        <begin position="134"/>
        <end position="155"/>
    </location>
</feature>
<comment type="subcellular location">
    <subcellularLocation>
        <location evidence="1">Membrane</location>
        <topology evidence="1">Multi-pass membrane protein</topology>
    </subcellularLocation>
</comment>
<keyword evidence="8" id="KW-1185">Reference proteome</keyword>
<evidence type="ECO:0000313" key="8">
    <source>
        <dbReference type="Proteomes" id="UP001497497"/>
    </source>
</evidence>
<dbReference type="Pfam" id="PF00083">
    <property type="entry name" value="Sugar_tr"/>
    <property type="match status" value="1"/>
</dbReference>
<dbReference type="PANTHER" id="PTHR24064">
    <property type="entry name" value="SOLUTE CARRIER FAMILY 22 MEMBER"/>
    <property type="match status" value="1"/>
</dbReference>
<evidence type="ECO:0000256" key="2">
    <source>
        <dbReference type="ARBA" id="ARBA00022692"/>
    </source>
</evidence>
<feature type="transmembrane region" description="Helical" evidence="5">
    <location>
        <begin position="491"/>
        <end position="509"/>
    </location>
</feature>
<evidence type="ECO:0000256" key="5">
    <source>
        <dbReference type="SAM" id="Phobius"/>
    </source>
</evidence>
<feature type="transmembrane region" description="Helical" evidence="5">
    <location>
        <begin position="429"/>
        <end position="448"/>
    </location>
</feature>
<sequence>MTASSQSLEGLVEALGGRGRFQIMIHMLAAYTYVVLVFHHVIMAFHGTPVPHSCVPEQDIGSSPYNSSNNTTHFKYNNDIVVNATHSKCNATLYFEDGLSSNVKCQSRGQWTYKPLYNEKNIVSQYDLVCSDEYLANLATTIYFSGVMLGGLVFGDLADRFGRLPTMLFTLYASTVLGIVIAFSVNYVMFVVLRFIDGILMQGLQISAYTLIMELYVAKHRPFAGAVTECFFGSSIMLLAGLAFALRDWRHLQILISLFGVLAVFYPWFVPESLRWLIMKGKLDKAEIVAKRICKINKVPFPTQCWGEINGGTGKIEVSNKTKGYNLTDMFRTGEMRKRSLILFYIWLSISTCYYGLTFKMSSFQGNRYLNFFIGGAVETIAYALSLPIMRKFGRKKPLLVCSLIAAVTCCAAGFISDYTTGLNDLTTALAITGRCAVACLFAIIFVYTSEIYPTVIRNIGMGACCFWARGGGVLAPQINQWTKSLWNVDAIIIFGFMSLLGGLLLFPLPETHNKKLLDSLGEVELTSSDSGYSDNQPYKETYGVTTNEEDVQIERL</sequence>
<feature type="transmembrane region" description="Helical" evidence="5">
    <location>
        <begin position="224"/>
        <end position="246"/>
    </location>
</feature>
<dbReference type="InterPro" id="IPR020846">
    <property type="entry name" value="MFS_dom"/>
</dbReference>
<dbReference type="Proteomes" id="UP001497497">
    <property type="component" value="Unassembled WGS sequence"/>
</dbReference>
<keyword evidence="3 5" id="KW-1133">Transmembrane helix</keyword>
<name>A0AAV2HVQ5_LYMST</name>
<dbReference type="GO" id="GO:0022857">
    <property type="term" value="F:transmembrane transporter activity"/>
    <property type="evidence" value="ECO:0007669"/>
    <property type="project" value="InterPro"/>
</dbReference>
<keyword evidence="2 5" id="KW-0812">Transmembrane</keyword>
<evidence type="ECO:0000259" key="6">
    <source>
        <dbReference type="PROSITE" id="PS50850"/>
    </source>
</evidence>
<dbReference type="SUPFAM" id="SSF103473">
    <property type="entry name" value="MFS general substrate transporter"/>
    <property type="match status" value="1"/>
</dbReference>
<evidence type="ECO:0000256" key="4">
    <source>
        <dbReference type="ARBA" id="ARBA00023136"/>
    </source>
</evidence>
<comment type="caution">
    <text evidence="7">The sequence shown here is derived from an EMBL/GenBank/DDBJ whole genome shotgun (WGS) entry which is preliminary data.</text>
</comment>
<organism evidence="7 8">
    <name type="scientific">Lymnaea stagnalis</name>
    <name type="common">Great pond snail</name>
    <name type="synonym">Helix stagnalis</name>
    <dbReference type="NCBI Taxonomy" id="6523"/>
    <lineage>
        <taxon>Eukaryota</taxon>
        <taxon>Metazoa</taxon>
        <taxon>Spiralia</taxon>
        <taxon>Lophotrochozoa</taxon>
        <taxon>Mollusca</taxon>
        <taxon>Gastropoda</taxon>
        <taxon>Heterobranchia</taxon>
        <taxon>Euthyneura</taxon>
        <taxon>Panpulmonata</taxon>
        <taxon>Hygrophila</taxon>
        <taxon>Lymnaeoidea</taxon>
        <taxon>Lymnaeidae</taxon>
        <taxon>Lymnaea</taxon>
    </lineage>
</organism>
<feature type="transmembrane region" description="Helical" evidence="5">
    <location>
        <begin position="369"/>
        <end position="387"/>
    </location>
</feature>
<dbReference type="AlphaFoldDB" id="A0AAV2HVQ5"/>
<dbReference type="PROSITE" id="PS50850">
    <property type="entry name" value="MFS"/>
    <property type="match status" value="1"/>
</dbReference>
<keyword evidence="4 5" id="KW-0472">Membrane</keyword>